<evidence type="ECO:0000313" key="2">
    <source>
        <dbReference type="EMBL" id="TDE97347.1"/>
    </source>
</evidence>
<dbReference type="RefSeq" id="WP_133106273.1">
    <property type="nucleotide sequence ID" value="NZ_SMNA01000002.1"/>
</dbReference>
<feature type="transmembrane region" description="Helical" evidence="1">
    <location>
        <begin position="65"/>
        <end position="91"/>
    </location>
</feature>
<dbReference type="EMBL" id="SMNA01000002">
    <property type="protein sequence ID" value="TDE97347.1"/>
    <property type="molecule type" value="Genomic_DNA"/>
</dbReference>
<keyword evidence="1" id="KW-0472">Membrane</keyword>
<evidence type="ECO:0000313" key="3">
    <source>
        <dbReference type="Proteomes" id="UP000504882"/>
    </source>
</evidence>
<organism evidence="2 3">
    <name type="scientific">Occultella glacieicola</name>
    <dbReference type="NCBI Taxonomy" id="2518684"/>
    <lineage>
        <taxon>Bacteria</taxon>
        <taxon>Bacillati</taxon>
        <taxon>Actinomycetota</taxon>
        <taxon>Actinomycetes</taxon>
        <taxon>Micrococcales</taxon>
        <taxon>Ruaniaceae</taxon>
        <taxon>Occultella</taxon>
    </lineage>
</organism>
<protein>
    <submittedName>
        <fullName evidence="2">DUF1269 domain-containing protein</fullName>
    </submittedName>
</protein>
<dbReference type="Proteomes" id="UP000504882">
    <property type="component" value="Unassembled WGS sequence"/>
</dbReference>
<gene>
    <name evidence="2" type="ORF">EXU48_03885</name>
</gene>
<sequence>MTTFTAWKFDSIDGADRAADTLKQVRSEGLVKVEDHAVLTWPADADRPDVKYEHRDDARAAGWGAFWGVLFGALFFLPLIGAAAGAAISLLNKRMNNVGITREQLERIGKEVGPGNSALFVVTSDRDLDRMAERFRGHEATLIATNLVAAEAAELRQAFDA</sequence>
<comment type="caution">
    <text evidence="2">The sequence shown here is derived from an EMBL/GenBank/DDBJ whole genome shotgun (WGS) entry which is preliminary data.</text>
</comment>
<accession>A0ABY2E8N1</accession>
<reference evidence="2 3" key="1">
    <citation type="submission" date="2019-03" db="EMBL/GenBank/DDBJ databases">
        <title>Genomic features of bacteria from cold environments.</title>
        <authorList>
            <person name="Shen L."/>
        </authorList>
    </citation>
    <scope>NUCLEOTIDE SEQUENCE [LARGE SCALE GENOMIC DNA]</scope>
    <source>
        <strain evidence="3">T3246-1</strain>
    </source>
</reference>
<proteinExistence type="predicted"/>
<evidence type="ECO:0000256" key="1">
    <source>
        <dbReference type="SAM" id="Phobius"/>
    </source>
</evidence>
<name>A0ABY2E8N1_9MICO</name>
<dbReference type="Pfam" id="PF06897">
    <property type="entry name" value="DUF1269"/>
    <property type="match status" value="1"/>
</dbReference>
<dbReference type="InterPro" id="IPR009200">
    <property type="entry name" value="DUF1269_membrane"/>
</dbReference>
<keyword evidence="3" id="KW-1185">Reference proteome</keyword>
<keyword evidence="1" id="KW-1133">Transmembrane helix</keyword>
<keyword evidence="1" id="KW-0812">Transmembrane</keyword>